<evidence type="ECO:0000256" key="3">
    <source>
        <dbReference type="ARBA" id="ARBA00022729"/>
    </source>
</evidence>
<organism evidence="7 8">
    <name type="scientific">Actinokineospora terrae</name>
    <dbReference type="NCBI Taxonomy" id="155974"/>
    <lineage>
        <taxon>Bacteria</taxon>
        <taxon>Bacillati</taxon>
        <taxon>Actinomycetota</taxon>
        <taxon>Actinomycetes</taxon>
        <taxon>Pseudonocardiales</taxon>
        <taxon>Pseudonocardiaceae</taxon>
        <taxon>Actinokineospora</taxon>
    </lineage>
</organism>
<dbReference type="GO" id="GO:0006865">
    <property type="term" value="P:amino acid transport"/>
    <property type="evidence" value="ECO:0007669"/>
    <property type="project" value="TreeGrafter"/>
</dbReference>
<dbReference type="AlphaFoldDB" id="A0A1H9NKJ5"/>
<sequence length="294" mass="31363">MRLRSLMVGTVTAALALSLTACGKSSDSGSGNPSVDAKASFEAGTTMAALNQAGKIRIGTKFDQPLFGLKGLDGKPTGFDVEVAKLLAAKLGLSADKIEWVETPSKVREEVIEQGKVDLVVATYTINDKRKERISFAGPYYEAGQDLMVKKDNDKITDQNSLKDAGAKVCSVTGSTPAETIKKYIDEKNLVLFDVYSKCADALKNNQVDAVTTDNVILLGLVDKSEGAYKLVGKPFTKEPYGIGIKKGDTKFCQFINDTLKAAAADGSYEKAWKDTAGKVAPNTPKLPETATCS</sequence>
<keyword evidence="8" id="KW-1185">Reference proteome</keyword>
<comment type="similarity">
    <text evidence="1 4">Belongs to the bacterial solute-binding protein 3 family.</text>
</comment>
<reference evidence="8" key="1">
    <citation type="submission" date="2016-10" db="EMBL/GenBank/DDBJ databases">
        <authorList>
            <person name="Varghese N."/>
            <person name="Submissions S."/>
        </authorList>
    </citation>
    <scope>NUCLEOTIDE SEQUENCE [LARGE SCALE GENOMIC DNA]</scope>
    <source>
        <strain evidence="8">DSM 44260</strain>
    </source>
</reference>
<dbReference type="InterPro" id="IPR018313">
    <property type="entry name" value="SBP_3_CS"/>
</dbReference>
<dbReference type="SUPFAM" id="SSF53850">
    <property type="entry name" value="Periplasmic binding protein-like II"/>
    <property type="match status" value="1"/>
</dbReference>
<evidence type="ECO:0000256" key="2">
    <source>
        <dbReference type="ARBA" id="ARBA00022448"/>
    </source>
</evidence>
<dbReference type="InterPro" id="IPR001638">
    <property type="entry name" value="Solute-binding_3/MltF_N"/>
</dbReference>
<dbReference type="Pfam" id="PF00497">
    <property type="entry name" value="SBP_bac_3"/>
    <property type="match status" value="1"/>
</dbReference>
<evidence type="ECO:0000256" key="5">
    <source>
        <dbReference type="SAM" id="SignalP"/>
    </source>
</evidence>
<feature type="chain" id="PRO_5011486324" evidence="5">
    <location>
        <begin position="24"/>
        <end position="294"/>
    </location>
</feature>
<accession>A0A1H9NKJ5</accession>
<dbReference type="InterPro" id="IPR051455">
    <property type="entry name" value="Bact_solute-bind_prot3"/>
</dbReference>
<dbReference type="Gene3D" id="3.40.190.10">
    <property type="entry name" value="Periplasmic binding protein-like II"/>
    <property type="match status" value="2"/>
</dbReference>
<protein>
    <submittedName>
        <fullName evidence="7">Glutamate transport system substrate-binding protein</fullName>
    </submittedName>
</protein>
<dbReference type="GO" id="GO:0030288">
    <property type="term" value="C:outer membrane-bounded periplasmic space"/>
    <property type="evidence" value="ECO:0007669"/>
    <property type="project" value="TreeGrafter"/>
</dbReference>
<dbReference type="SMART" id="SM00062">
    <property type="entry name" value="PBPb"/>
    <property type="match status" value="1"/>
</dbReference>
<feature type="domain" description="Solute-binding protein family 3/N-terminal" evidence="6">
    <location>
        <begin position="55"/>
        <end position="280"/>
    </location>
</feature>
<dbReference type="PANTHER" id="PTHR30085:SF6">
    <property type="entry name" value="ABC TRANSPORTER GLUTAMINE-BINDING PROTEIN GLNH"/>
    <property type="match status" value="1"/>
</dbReference>
<dbReference type="Proteomes" id="UP000199051">
    <property type="component" value="Unassembled WGS sequence"/>
</dbReference>
<gene>
    <name evidence="7" type="ORF">SAMN04487818_1037</name>
</gene>
<dbReference type="RefSeq" id="WP_092775494.1">
    <property type="nucleotide sequence ID" value="NZ_FOGI01000003.1"/>
</dbReference>
<feature type="signal peptide" evidence="5">
    <location>
        <begin position="1"/>
        <end position="23"/>
    </location>
</feature>
<dbReference type="EMBL" id="FOGI01000003">
    <property type="protein sequence ID" value="SER36456.1"/>
    <property type="molecule type" value="Genomic_DNA"/>
</dbReference>
<evidence type="ECO:0000259" key="6">
    <source>
        <dbReference type="SMART" id="SM00062"/>
    </source>
</evidence>
<keyword evidence="2" id="KW-0813">Transport</keyword>
<evidence type="ECO:0000256" key="4">
    <source>
        <dbReference type="RuleBase" id="RU003744"/>
    </source>
</evidence>
<evidence type="ECO:0000313" key="8">
    <source>
        <dbReference type="Proteomes" id="UP000199051"/>
    </source>
</evidence>
<proteinExistence type="inferred from homology"/>
<evidence type="ECO:0000256" key="1">
    <source>
        <dbReference type="ARBA" id="ARBA00010333"/>
    </source>
</evidence>
<name>A0A1H9NKJ5_9PSEU</name>
<dbReference type="STRING" id="155974.SAMN04487818_1037"/>
<dbReference type="PANTHER" id="PTHR30085">
    <property type="entry name" value="AMINO ACID ABC TRANSPORTER PERMEASE"/>
    <property type="match status" value="1"/>
</dbReference>
<dbReference type="PROSITE" id="PS51257">
    <property type="entry name" value="PROKAR_LIPOPROTEIN"/>
    <property type="match status" value="1"/>
</dbReference>
<dbReference type="CDD" id="cd13690">
    <property type="entry name" value="PBP2_GluB"/>
    <property type="match status" value="1"/>
</dbReference>
<keyword evidence="3 5" id="KW-0732">Signal</keyword>
<evidence type="ECO:0000313" key="7">
    <source>
        <dbReference type="EMBL" id="SER36456.1"/>
    </source>
</evidence>
<dbReference type="PROSITE" id="PS01039">
    <property type="entry name" value="SBP_BACTERIAL_3"/>
    <property type="match status" value="1"/>
</dbReference>
<dbReference type="GO" id="GO:0005576">
    <property type="term" value="C:extracellular region"/>
    <property type="evidence" value="ECO:0007669"/>
    <property type="project" value="TreeGrafter"/>
</dbReference>